<protein>
    <submittedName>
        <fullName evidence="2">DUF402 domain-containing protein</fullName>
    </submittedName>
</protein>
<gene>
    <name evidence="2" type="ORF">ACFSCX_22355</name>
</gene>
<dbReference type="Pfam" id="PF04167">
    <property type="entry name" value="DUF402"/>
    <property type="match status" value="1"/>
</dbReference>
<dbReference type="EMBL" id="JBHUEM010000054">
    <property type="protein sequence ID" value="MFD1739227.1"/>
    <property type="molecule type" value="Genomic_DNA"/>
</dbReference>
<proteinExistence type="predicted"/>
<dbReference type="Gene3D" id="2.40.380.10">
    <property type="entry name" value="FomD-like"/>
    <property type="match status" value="1"/>
</dbReference>
<dbReference type="PANTHER" id="PTHR41271:SF1">
    <property type="entry name" value="DUF402 DOMAIN-CONTAINING PROTEIN"/>
    <property type="match status" value="1"/>
</dbReference>
<sequence length="180" mass="21251">MIKRKYGDRLNWKRILKREYTQQFLNTNDFKGYITLIHTIQVTEPLSVIYGETEICIVDNGYMWLQHFPLEKNHSVTTMFDANGQIVQWYIDISLQNGEENGTPWMDDLFLDLVLLPTGEMIEKDADELEEALSKGEIELPTYHMAWNELMNIKRLVYKKEFGLINLSHTHKNILLKDLK</sequence>
<evidence type="ECO:0000313" key="3">
    <source>
        <dbReference type="Proteomes" id="UP001597214"/>
    </source>
</evidence>
<keyword evidence="3" id="KW-1185">Reference proteome</keyword>
<feature type="domain" description="DUF402" evidence="1">
    <location>
        <begin position="65"/>
        <end position="161"/>
    </location>
</feature>
<dbReference type="InterPro" id="IPR007295">
    <property type="entry name" value="DUF402"/>
</dbReference>
<comment type="caution">
    <text evidence="2">The sequence shown here is derived from an EMBL/GenBank/DDBJ whole genome shotgun (WGS) entry which is preliminary data.</text>
</comment>
<dbReference type="SUPFAM" id="SSF159234">
    <property type="entry name" value="FomD-like"/>
    <property type="match status" value="1"/>
</dbReference>
<evidence type="ECO:0000313" key="2">
    <source>
        <dbReference type="EMBL" id="MFD1739227.1"/>
    </source>
</evidence>
<evidence type="ECO:0000259" key="1">
    <source>
        <dbReference type="Pfam" id="PF04167"/>
    </source>
</evidence>
<reference evidence="3" key="1">
    <citation type="journal article" date="2019" name="Int. J. Syst. Evol. Microbiol.">
        <title>The Global Catalogue of Microorganisms (GCM) 10K type strain sequencing project: providing services to taxonomists for standard genome sequencing and annotation.</title>
        <authorList>
            <consortium name="The Broad Institute Genomics Platform"/>
            <consortium name="The Broad Institute Genome Sequencing Center for Infectious Disease"/>
            <person name="Wu L."/>
            <person name="Ma J."/>
        </authorList>
    </citation>
    <scope>NUCLEOTIDE SEQUENCE [LARGE SCALE GENOMIC DNA]</scope>
    <source>
        <strain evidence="3">CCUG 49339</strain>
    </source>
</reference>
<name>A0ABW4LXS8_9BACI</name>
<dbReference type="PANTHER" id="PTHR41271">
    <property type="entry name" value="DUF402 DOMAIN-CONTAINING PROTEIN"/>
    <property type="match status" value="1"/>
</dbReference>
<dbReference type="RefSeq" id="WP_377930459.1">
    <property type="nucleotide sequence ID" value="NZ_JBHUEM010000054.1"/>
</dbReference>
<accession>A0ABW4LXS8</accession>
<dbReference type="Proteomes" id="UP001597214">
    <property type="component" value="Unassembled WGS sequence"/>
</dbReference>
<dbReference type="InterPro" id="IPR035930">
    <property type="entry name" value="FomD-like_sf"/>
</dbReference>
<organism evidence="2 3">
    <name type="scientific">Bacillus salitolerans</name>
    <dbReference type="NCBI Taxonomy" id="1437434"/>
    <lineage>
        <taxon>Bacteria</taxon>
        <taxon>Bacillati</taxon>
        <taxon>Bacillota</taxon>
        <taxon>Bacilli</taxon>
        <taxon>Bacillales</taxon>
        <taxon>Bacillaceae</taxon>
        <taxon>Bacillus</taxon>
    </lineage>
</organism>